<sequence>WAVTYESVDGLYEPSCVIVDGVVAATGQASRPFIPEIPGLDSFKGEVLHSCQYRTGAPFKNKKVLIVGLGTATGPDIAQEMSFSARHISVSVRRGQTFIPRFLFGLHRWEWFGGRTWWMYVPGLLGVFKRMYFSVLSWLYYFMFGDLRKLGLRTFDPKLDSKDHTAPVCTDSFLFPQRVKLGYITMRPGVKRVTPTGAEFNDGEQHEFDKIVFATGYHRELPFTVNGSRFNFPEQPLYRYTFSPRHRNLAFCLFMHSVGSFQVAWMQAKWISSVMVGRCSLPPRQEMEASSRALSVHQGKDGLDPFDTQDMFASGAPAARREGRARDAHDRPRPRVEVSHGAALGAVVPPRGRRPGRADRDH</sequence>
<evidence type="ECO:0000256" key="4">
    <source>
        <dbReference type="ARBA" id="ARBA00022857"/>
    </source>
</evidence>
<reference evidence="7" key="1">
    <citation type="submission" date="2014-05" db="EMBL/GenBank/DDBJ databases">
        <title>The transcriptome of the halophilic microalga Tetraselmis sp. GSL018 isolated from the Great Salt Lake, Utah.</title>
        <authorList>
            <person name="Jinkerson R.E."/>
            <person name="D'Adamo S."/>
            <person name="Posewitz M.C."/>
        </authorList>
    </citation>
    <scope>NUCLEOTIDE SEQUENCE</scope>
    <source>
        <strain evidence="7">GSL018</strain>
    </source>
</reference>
<gene>
    <name evidence="7" type="ORF">TSPGSL018_7807</name>
</gene>
<proteinExistence type="inferred from homology"/>
<keyword evidence="3" id="KW-0274">FAD</keyword>
<dbReference type="InterPro" id="IPR050346">
    <property type="entry name" value="FMO-like"/>
</dbReference>
<dbReference type="Pfam" id="PF00743">
    <property type="entry name" value="FMO-like"/>
    <property type="match status" value="1"/>
</dbReference>
<comment type="similarity">
    <text evidence="1">Belongs to the FMO family.</text>
</comment>
<dbReference type="Gene3D" id="3.50.50.60">
    <property type="entry name" value="FAD/NAD(P)-binding domain"/>
    <property type="match status" value="2"/>
</dbReference>
<feature type="non-terminal residue" evidence="7">
    <location>
        <position position="1"/>
    </location>
</feature>
<dbReference type="GO" id="GO:0050660">
    <property type="term" value="F:flavin adenine dinucleotide binding"/>
    <property type="evidence" value="ECO:0007669"/>
    <property type="project" value="InterPro"/>
</dbReference>
<dbReference type="InterPro" id="IPR020946">
    <property type="entry name" value="Flavin_mOase-like"/>
</dbReference>
<dbReference type="GO" id="GO:0004499">
    <property type="term" value="F:N,N-dimethylaniline monooxygenase activity"/>
    <property type="evidence" value="ECO:0007669"/>
    <property type="project" value="InterPro"/>
</dbReference>
<evidence type="ECO:0000256" key="2">
    <source>
        <dbReference type="ARBA" id="ARBA00022630"/>
    </source>
</evidence>
<dbReference type="GO" id="GO:0050661">
    <property type="term" value="F:NADP binding"/>
    <property type="evidence" value="ECO:0007669"/>
    <property type="project" value="InterPro"/>
</dbReference>
<keyword evidence="2" id="KW-0285">Flavoprotein</keyword>
<keyword evidence="7" id="KW-0503">Monooxygenase</keyword>
<organism evidence="7">
    <name type="scientific">Tetraselmis sp. GSL018</name>
    <dbReference type="NCBI Taxonomy" id="582737"/>
    <lineage>
        <taxon>Eukaryota</taxon>
        <taxon>Viridiplantae</taxon>
        <taxon>Chlorophyta</taxon>
        <taxon>core chlorophytes</taxon>
        <taxon>Chlorodendrophyceae</taxon>
        <taxon>Chlorodendrales</taxon>
        <taxon>Chlorodendraceae</taxon>
        <taxon>Tetraselmis</taxon>
    </lineage>
</organism>
<protein>
    <submittedName>
        <fullName evidence="7">Dimethylaniline monooxygenase</fullName>
    </submittedName>
</protein>
<evidence type="ECO:0000256" key="6">
    <source>
        <dbReference type="SAM" id="MobiDB-lite"/>
    </source>
</evidence>
<evidence type="ECO:0000256" key="3">
    <source>
        <dbReference type="ARBA" id="ARBA00022827"/>
    </source>
</evidence>
<dbReference type="AlphaFoldDB" id="A0A061SFH0"/>
<evidence type="ECO:0000256" key="1">
    <source>
        <dbReference type="ARBA" id="ARBA00009183"/>
    </source>
</evidence>
<dbReference type="SUPFAM" id="SSF51905">
    <property type="entry name" value="FAD/NAD(P)-binding domain"/>
    <property type="match status" value="2"/>
</dbReference>
<feature type="non-terminal residue" evidence="7">
    <location>
        <position position="362"/>
    </location>
</feature>
<dbReference type="PRINTS" id="PR00370">
    <property type="entry name" value="FMOXYGENASE"/>
</dbReference>
<dbReference type="InterPro" id="IPR036188">
    <property type="entry name" value="FAD/NAD-bd_sf"/>
</dbReference>
<evidence type="ECO:0000313" key="7">
    <source>
        <dbReference type="EMBL" id="JAC81496.1"/>
    </source>
</evidence>
<dbReference type="EMBL" id="GBEZ01003663">
    <property type="protein sequence ID" value="JAC81496.1"/>
    <property type="molecule type" value="Transcribed_RNA"/>
</dbReference>
<feature type="region of interest" description="Disordered" evidence="6">
    <location>
        <begin position="310"/>
        <end position="362"/>
    </location>
</feature>
<dbReference type="PANTHER" id="PTHR23023">
    <property type="entry name" value="DIMETHYLANILINE MONOOXYGENASE"/>
    <property type="match status" value="1"/>
</dbReference>
<keyword evidence="4" id="KW-0521">NADP</keyword>
<accession>A0A061SFH0</accession>
<evidence type="ECO:0000256" key="5">
    <source>
        <dbReference type="ARBA" id="ARBA00023002"/>
    </source>
</evidence>
<name>A0A061SFH0_9CHLO</name>
<feature type="compositionally biased region" description="Basic and acidic residues" evidence="6">
    <location>
        <begin position="319"/>
        <end position="338"/>
    </location>
</feature>
<keyword evidence="5" id="KW-0560">Oxidoreductase</keyword>
<dbReference type="InterPro" id="IPR000960">
    <property type="entry name" value="Flavin_mOase"/>
</dbReference>